<feature type="region of interest" description="Disordered" evidence="1">
    <location>
        <begin position="416"/>
        <end position="534"/>
    </location>
</feature>
<keyword evidence="2" id="KW-0812">Transmembrane</keyword>
<organism evidence="3 4">
    <name type="scientific">Enterocloster hominis</name>
    <name type="common">ex Hitch et al. 2024</name>
    <dbReference type="NCBI Taxonomy" id="1917870"/>
    <lineage>
        <taxon>Bacteria</taxon>
        <taxon>Bacillati</taxon>
        <taxon>Bacillota</taxon>
        <taxon>Clostridia</taxon>
        <taxon>Lachnospirales</taxon>
        <taxon>Lachnospiraceae</taxon>
        <taxon>Enterocloster</taxon>
    </lineage>
</organism>
<comment type="caution">
    <text evidence="3">The sequence shown here is derived from an EMBL/GenBank/DDBJ whole genome shotgun (WGS) entry which is preliminary data.</text>
</comment>
<keyword evidence="2" id="KW-1133">Transmembrane helix</keyword>
<keyword evidence="2" id="KW-0472">Membrane</keyword>
<name>A0ABV1DAS9_9FIRM</name>
<keyword evidence="4" id="KW-1185">Reference proteome</keyword>
<feature type="region of interest" description="Disordered" evidence="1">
    <location>
        <begin position="228"/>
        <end position="263"/>
    </location>
</feature>
<dbReference type="RefSeq" id="WP_050927391.1">
    <property type="nucleotide sequence ID" value="NZ_JBBMFM010000089.1"/>
</dbReference>
<dbReference type="EMBL" id="JBBMFM010000089">
    <property type="protein sequence ID" value="MEQ2427125.1"/>
    <property type="molecule type" value="Genomic_DNA"/>
</dbReference>
<sequence length="583" mass="63068">MVQNRTEGIKKMSPVPMPENITQAKLVSMLHRGKIILAATILASICLWLPGSGKLPGTSVFAQETVQQETETPETEEKINTPAELNEWYSRQTGTDNKIGVISKELVITDETILLGAPITDGAVANRYSDQTVKTGNRNTARNPNHGPVQIKIQREKDGSGGIIRIRGNGSLIINDPNLLITGPDRLISVEGNGKLNLNQGKIKLDNTKPDTPAIVCRNKEQQIKVSPEFNEGSPLYFAPLPEPVPPDETEPQPEPDPPGQIPETYLTEALLMNINADGSGTARLRFQNLPPDITALYIYRSEDGKSWTKEKNRVETSAAQGGQGTAEYENFLKEPGNILNRSIVEDEYLTYRFQSDNRSFYVKARIEWPDGAIDTPKIRVAIPDYTGQGLTFSYGWGGYGGSGYGNSYNSYGSGKGSSYGNSSGTGGSAEGETDAPEGPIRRGGGRSRNHYTPSPPSQPSQSSPIATRPIATATPSNAMAAGSGISAGEAGEAQEDDGENAIPVQEPELMEENDIQSMESGLPGEPEENQGPDKKLQYTVMAAAVILLTGGTVFCLRHRRGNRIGQKETGQKDRGQKKKQDK</sequence>
<evidence type="ECO:0000313" key="3">
    <source>
        <dbReference type="EMBL" id="MEQ2427125.1"/>
    </source>
</evidence>
<proteinExistence type="predicted"/>
<feature type="region of interest" description="Disordered" evidence="1">
    <location>
        <begin position="564"/>
        <end position="583"/>
    </location>
</feature>
<feature type="transmembrane region" description="Helical" evidence="2">
    <location>
        <begin position="537"/>
        <end position="557"/>
    </location>
</feature>
<evidence type="ECO:0000313" key="4">
    <source>
        <dbReference type="Proteomes" id="UP001454086"/>
    </source>
</evidence>
<feature type="compositionally biased region" description="Basic and acidic residues" evidence="1">
    <location>
        <begin position="566"/>
        <end position="583"/>
    </location>
</feature>
<feature type="compositionally biased region" description="Low complexity" evidence="1">
    <location>
        <begin position="479"/>
        <end position="492"/>
    </location>
</feature>
<reference evidence="3 4" key="1">
    <citation type="submission" date="2024-03" db="EMBL/GenBank/DDBJ databases">
        <title>Human intestinal bacterial collection.</title>
        <authorList>
            <person name="Pauvert C."/>
            <person name="Hitch T.C.A."/>
            <person name="Clavel T."/>
        </authorList>
    </citation>
    <scope>NUCLEOTIDE SEQUENCE [LARGE SCALE GENOMIC DNA]</scope>
    <source>
        <strain evidence="3 4">CLA-SR-H021</strain>
    </source>
</reference>
<evidence type="ECO:0000256" key="1">
    <source>
        <dbReference type="SAM" id="MobiDB-lite"/>
    </source>
</evidence>
<evidence type="ECO:0000256" key="2">
    <source>
        <dbReference type="SAM" id="Phobius"/>
    </source>
</evidence>
<dbReference type="Proteomes" id="UP001454086">
    <property type="component" value="Unassembled WGS sequence"/>
</dbReference>
<protein>
    <submittedName>
        <fullName evidence="3">Uncharacterized protein</fullName>
    </submittedName>
</protein>
<accession>A0ABV1DAS9</accession>
<gene>
    <name evidence="3" type="ORF">WMQ36_19345</name>
</gene>
<feature type="compositionally biased region" description="Gly residues" evidence="1">
    <location>
        <begin position="416"/>
        <end position="430"/>
    </location>
</feature>